<protein>
    <submittedName>
        <fullName evidence="1">Uncharacterized protein</fullName>
    </submittedName>
</protein>
<dbReference type="AlphaFoldDB" id="A0A2A9CQ24"/>
<evidence type="ECO:0000313" key="1">
    <source>
        <dbReference type="EMBL" id="PFG16291.1"/>
    </source>
</evidence>
<accession>A0A2A9CQ24</accession>
<name>A0A2A9CQ24_9ACTN</name>
<sequence>MQLTPVGHPAGLTFEPGTILQVRIGNEVYQGTQIEVLRYRNHGGKTVFRLQLVDAILVEDAE</sequence>
<organism evidence="1 2">
    <name type="scientific">Propionicimonas paludicola</name>
    <dbReference type="NCBI Taxonomy" id="185243"/>
    <lineage>
        <taxon>Bacteria</taxon>
        <taxon>Bacillati</taxon>
        <taxon>Actinomycetota</taxon>
        <taxon>Actinomycetes</taxon>
        <taxon>Propionibacteriales</taxon>
        <taxon>Nocardioidaceae</taxon>
        <taxon>Propionicimonas</taxon>
    </lineage>
</organism>
<reference evidence="1 2" key="1">
    <citation type="submission" date="2017-10" db="EMBL/GenBank/DDBJ databases">
        <title>Sequencing the genomes of 1000 actinobacteria strains.</title>
        <authorList>
            <person name="Klenk H.-P."/>
        </authorList>
    </citation>
    <scope>NUCLEOTIDE SEQUENCE [LARGE SCALE GENOMIC DNA]</scope>
    <source>
        <strain evidence="1 2">DSM 15597</strain>
    </source>
</reference>
<dbReference type="Proteomes" id="UP000226079">
    <property type="component" value="Unassembled WGS sequence"/>
</dbReference>
<proteinExistence type="predicted"/>
<dbReference type="RefSeq" id="WP_169923727.1">
    <property type="nucleotide sequence ID" value="NZ_PDJC01000001.1"/>
</dbReference>
<keyword evidence="2" id="KW-1185">Reference proteome</keyword>
<evidence type="ECO:0000313" key="2">
    <source>
        <dbReference type="Proteomes" id="UP000226079"/>
    </source>
</evidence>
<comment type="caution">
    <text evidence="1">The sequence shown here is derived from an EMBL/GenBank/DDBJ whole genome shotgun (WGS) entry which is preliminary data.</text>
</comment>
<dbReference type="EMBL" id="PDJC01000001">
    <property type="protein sequence ID" value="PFG16291.1"/>
    <property type="molecule type" value="Genomic_DNA"/>
</dbReference>
<gene>
    <name evidence="1" type="ORF">ATK74_0825</name>
</gene>